<dbReference type="PANTHER" id="PTHR47326">
    <property type="entry name" value="TRANSPOSABLE ELEMENT TC3 TRANSPOSASE-LIKE PROTEIN"/>
    <property type="match status" value="1"/>
</dbReference>
<evidence type="ECO:0008006" key="6">
    <source>
        <dbReference type="Google" id="ProtNLM"/>
    </source>
</evidence>
<dbReference type="Pfam" id="PF13358">
    <property type="entry name" value="DDE_3"/>
    <property type="match status" value="1"/>
</dbReference>
<gene>
    <name evidence="3" type="ORF">KIK155_LOCUS24537</name>
    <name evidence="4" type="ORF">TOA249_LOCUS30979</name>
</gene>
<dbReference type="Proteomes" id="UP000663838">
    <property type="component" value="Unassembled WGS sequence"/>
</dbReference>
<dbReference type="InterPro" id="IPR038717">
    <property type="entry name" value="Tc1-like_DDE_dom"/>
</dbReference>
<dbReference type="InterPro" id="IPR002492">
    <property type="entry name" value="Transposase_Tc1-like"/>
</dbReference>
<evidence type="ECO:0000259" key="2">
    <source>
        <dbReference type="Pfam" id="PF13358"/>
    </source>
</evidence>
<dbReference type="InterPro" id="IPR036388">
    <property type="entry name" value="WH-like_DNA-bd_sf"/>
</dbReference>
<evidence type="ECO:0000313" key="4">
    <source>
        <dbReference type="EMBL" id="CAF4905164.1"/>
    </source>
</evidence>
<feature type="domain" description="Tc1-like transposase DDE" evidence="2">
    <location>
        <begin position="149"/>
        <end position="299"/>
    </location>
</feature>
<name>A0A818S7M4_9BILA</name>
<sequence length="344" mass="39548">MERASSRHETTKPMRGSIIALHELGLSKTAIANRLGLTRVTVRKWIRRYEEEGDLNSRHRPGAPHCTTQHQDEEIFESAIETPLTTAVAITSNLQLRCSVDTVRNRLSTAGINHHIPATKSSLTQTHKDTRLGFALQYLSEDIDFWRKVIFTDEKTFSTDDHGQLHCWRTDGTRFKEQNVAKSRRSGRITAGMWGWMCGYGVGELCEINGRFTSDQYIEVLEEVMIPTVRAIAIPEPEDIYLVQDNSPVHTAAVVKRWFQQHPEIVLINWPPKSPDLNPIENLWAHITKEWMPENIRSKAHLLQHSRDTWEGMRRTPGLCQNLCDSMPRRLNQVIDELGSYTKY</sequence>
<dbReference type="Proteomes" id="UP000663865">
    <property type="component" value="Unassembled WGS sequence"/>
</dbReference>
<dbReference type="InterPro" id="IPR009057">
    <property type="entry name" value="Homeodomain-like_sf"/>
</dbReference>
<evidence type="ECO:0000259" key="1">
    <source>
        <dbReference type="Pfam" id="PF01498"/>
    </source>
</evidence>
<dbReference type="Pfam" id="PF13551">
    <property type="entry name" value="HTH_29"/>
    <property type="match status" value="1"/>
</dbReference>
<dbReference type="InterPro" id="IPR047655">
    <property type="entry name" value="Transpos_IS630-like"/>
</dbReference>
<dbReference type="NCBIfam" id="NF033545">
    <property type="entry name" value="transpos_IS630"/>
    <property type="match status" value="1"/>
</dbReference>
<dbReference type="EMBL" id="CAJNYV010004366">
    <property type="protein sequence ID" value="CAF3669016.1"/>
    <property type="molecule type" value="Genomic_DNA"/>
</dbReference>
<dbReference type="Pfam" id="PF01498">
    <property type="entry name" value="HTH_Tnp_Tc3_2"/>
    <property type="match status" value="1"/>
</dbReference>
<dbReference type="Gene3D" id="3.30.420.10">
    <property type="entry name" value="Ribonuclease H-like superfamily/Ribonuclease H"/>
    <property type="match status" value="1"/>
</dbReference>
<proteinExistence type="predicted"/>
<dbReference type="Gene3D" id="1.10.10.10">
    <property type="entry name" value="Winged helix-like DNA-binding domain superfamily/Winged helix DNA-binding domain"/>
    <property type="match status" value="1"/>
</dbReference>
<protein>
    <recommendedName>
        <fullName evidence="6">Transposase</fullName>
    </recommendedName>
</protein>
<accession>A0A818S7M4</accession>
<evidence type="ECO:0000313" key="3">
    <source>
        <dbReference type="EMBL" id="CAF3669016.1"/>
    </source>
</evidence>
<dbReference type="GO" id="GO:0015074">
    <property type="term" value="P:DNA integration"/>
    <property type="evidence" value="ECO:0007669"/>
    <property type="project" value="InterPro"/>
</dbReference>
<dbReference type="GO" id="GO:0006313">
    <property type="term" value="P:DNA transposition"/>
    <property type="evidence" value="ECO:0007669"/>
    <property type="project" value="InterPro"/>
</dbReference>
<comment type="caution">
    <text evidence="3">The sequence shown here is derived from an EMBL/GenBank/DDBJ whole genome shotgun (WGS) entry which is preliminary data.</text>
</comment>
<reference evidence="3" key="1">
    <citation type="submission" date="2021-02" db="EMBL/GenBank/DDBJ databases">
        <authorList>
            <person name="Nowell W R."/>
        </authorList>
    </citation>
    <scope>NUCLEOTIDE SEQUENCE</scope>
</reference>
<dbReference type="AlphaFoldDB" id="A0A818S7M4"/>
<dbReference type="SUPFAM" id="SSF46689">
    <property type="entry name" value="Homeodomain-like"/>
    <property type="match status" value="1"/>
</dbReference>
<evidence type="ECO:0000313" key="5">
    <source>
        <dbReference type="Proteomes" id="UP000663865"/>
    </source>
</evidence>
<dbReference type="InterPro" id="IPR036397">
    <property type="entry name" value="RNaseH_sf"/>
</dbReference>
<dbReference type="PANTHER" id="PTHR47326:SF1">
    <property type="entry name" value="HTH PSQ-TYPE DOMAIN-CONTAINING PROTEIN"/>
    <property type="match status" value="1"/>
</dbReference>
<organism evidence="3 5">
    <name type="scientific">Rotaria socialis</name>
    <dbReference type="NCBI Taxonomy" id="392032"/>
    <lineage>
        <taxon>Eukaryota</taxon>
        <taxon>Metazoa</taxon>
        <taxon>Spiralia</taxon>
        <taxon>Gnathifera</taxon>
        <taxon>Rotifera</taxon>
        <taxon>Eurotatoria</taxon>
        <taxon>Bdelloidea</taxon>
        <taxon>Philodinida</taxon>
        <taxon>Philodinidae</taxon>
        <taxon>Rotaria</taxon>
    </lineage>
</organism>
<feature type="domain" description="Transposase Tc1-like" evidence="1">
    <location>
        <begin position="74"/>
        <end position="139"/>
    </location>
</feature>
<dbReference type="EMBL" id="CAJOBS010005809">
    <property type="protein sequence ID" value="CAF4905164.1"/>
    <property type="molecule type" value="Genomic_DNA"/>
</dbReference>
<dbReference type="GO" id="GO:0003677">
    <property type="term" value="F:DNA binding"/>
    <property type="evidence" value="ECO:0007669"/>
    <property type="project" value="InterPro"/>
</dbReference>